<dbReference type="GO" id="GO:0046872">
    <property type="term" value="F:metal ion binding"/>
    <property type="evidence" value="ECO:0007669"/>
    <property type="project" value="UniProtKB-UniRule"/>
</dbReference>
<evidence type="ECO:0000256" key="11">
    <source>
        <dbReference type="ARBA" id="ARBA00022806"/>
    </source>
</evidence>
<dbReference type="CDD" id="cd22318">
    <property type="entry name" value="DNA2_N-like"/>
    <property type="match status" value="1"/>
</dbReference>
<evidence type="ECO:0000256" key="18">
    <source>
        <dbReference type="ARBA" id="ARBA00023268"/>
    </source>
</evidence>
<comment type="subcellular location">
    <subcellularLocation>
        <location evidence="20">Nucleus</location>
    </subcellularLocation>
    <subcellularLocation>
        <location evidence="20">Chromosome</location>
    </subcellularLocation>
</comment>
<dbReference type="InterPro" id="IPR011604">
    <property type="entry name" value="PDDEXK-like_dom_sf"/>
</dbReference>
<dbReference type="GO" id="GO:0005524">
    <property type="term" value="F:ATP binding"/>
    <property type="evidence" value="ECO:0007669"/>
    <property type="project" value="UniProtKB-UniRule"/>
</dbReference>
<evidence type="ECO:0000256" key="7">
    <source>
        <dbReference type="ARBA" id="ARBA00022741"/>
    </source>
</evidence>
<dbReference type="Pfam" id="PF08696">
    <property type="entry name" value="Dna2"/>
    <property type="match status" value="1"/>
</dbReference>
<keyword evidence="16 20" id="KW-0234">DNA repair</keyword>
<name>A0AAD5V029_9APHY</name>
<dbReference type="CDD" id="cd18808">
    <property type="entry name" value="SF1_C_Upf1"/>
    <property type="match status" value="1"/>
</dbReference>
<comment type="similarity">
    <text evidence="2 20">Belongs to the DNA2/NAM7 helicase family.</text>
</comment>
<protein>
    <recommendedName>
        <fullName evidence="20">DNA replication ATP-dependent helicase/nuclease</fullName>
        <ecNumber evidence="20">3.1.-.-</ecNumber>
        <ecNumber evidence="20">3.6.4.12</ecNumber>
    </recommendedName>
</protein>
<dbReference type="GO" id="GO:0005634">
    <property type="term" value="C:nucleus"/>
    <property type="evidence" value="ECO:0007669"/>
    <property type="project" value="UniProtKB-SubCell"/>
</dbReference>
<evidence type="ECO:0000256" key="15">
    <source>
        <dbReference type="ARBA" id="ARBA00023125"/>
    </source>
</evidence>
<dbReference type="InterPro" id="IPR027417">
    <property type="entry name" value="P-loop_NTPase"/>
</dbReference>
<keyword evidence="5 20" id="KW-0540">Nuclease</keyword>
<feature type="compositionally biased region" description="Polar residues" evidence="21">
    <location>
        <begin position="63"/>
        <end position="72"/>
    </location>
</feature>
<evidence type="ECO:0000256" key="10">
    <source>
        <dbReference type="ARBA" id="ARBA00022801"/>
    </source>
</evidence>
<comment type="cofactor">
    <cofactor evidence="1">
        <name>[4Fe-4S] cluster</name>
        <dbReference type="ChEBI" id="CHEBI:49883"/>
    </cofactor>
</comment>
<evidence type="ECO:0000256" key="16">
    <source>
        <dbReference type="ARBA" id="ARBA00023204"/>
    </source>
</evidence>
<dbReference type="GO" id="GO:0033567">
    <property type="term" value="P:DNA replication, Okazaki fragment processing"/>
    <property type="evidence" value="ECO:0007669"/>
    <property type="project" value="UniProtKB-UniRule"/>
</dbReference>
<evidence type="ECO:0000313" key="26">
    <source>
        <dbReference type="Proteomes" id="UP001212997"/>
    </source>
</evidence>
<dbReference type="GO" id="GO:0051539">
    <property type="term" value="F:4 iron, 4 sulfur cluster binding"/>
    <property type="evidence" value="ECO:0007669"/>
    <property type="project" value="UniProtKB-UniRule"/>
</dbReference>
<feature type="domain" description="DNA replication factor Dna2 N-terminal" evidence="22">
    <location>
        <begin position="158"/>
        <end position="369"/>
    </location>
</feature>
<keyword evidence="15 20" id="KW-0238">DNA-binding</keyword>
<evidence type="ECO:0000256" key="14">
    <source>
        <dbReference type="ARBA" id="ARBA00023014"/>
    </source>
</evidence>
<gene>
    <name evidence="25" type="ORF">NLI96_g9765</name>
</gene>
<keyword evidence="11 20" id="KW-0347">Helicase</keyword>
<keyword evidence="12 20" id="KW-0067">ATP-binding</keyword>
<evidence type="ECO:0000256" key="9">
    <source>
        <dbReference type="ARBA" id="ARBA00022763"/>
    </source>
</evidence>
<dbReference type="InterPro" id="IPR014808">
    <property type="entry name" value="DNA_replication_fac_Dna2_N"/>
</dbReference>
<keyword evidence="20" id="KW-0158">Chromosome</keyword>
<evidence type="ECO:0000256" key="5">
    <source>
        <dbReference type="ARBA" id="ARBA00022722"/>
    </source>
</evidence>
<proteinExistence type="inferred from homology"/>
<evidence type="ECO:0000259" key="22">
    <source>
        <dbReference type="Pfam" id="PF08696"/>
    </source>
</evidence>
<feature type="region of interest" description="Disordered" evidence="21">
    <location>
        <begin position="471"/>
        <end position="499"/>
    </location>
</feature>
<evidence type="ECO:0000256" key="19">
    <source>
        <dbReference type="ARBA" id="ARBA00047995"/>
    </source>
</evidence>
<evidence type="ECO:0000256" key="13">
    <source>
        <dbReference type="ARBA" id="ARBA00023004"/>
    </source>
</evidence>
<keyword evidence="6 20" id="KW-0479">Metal-binding</keyword>
<keyword evidence="7 20" id="KW-0547">Nucleotide-binding</keyword>
<evidence type="ECO:0000256" key="20">
    <source>
        <dbReference type="RuleBase" id="RU367041"/>
    </source>
</evidence>
<evidence type="ECO:0000256" key="6">
    <source>
        <dbReference type="ARBA" id="ARBA00022723"/>
    </source>
</evidence>
<dbReference type="Gene3D" id="3.40.50.300">
    <property type="entry name" value="P-loop containing nucleotide triphosphate hydrolases"/>
    <property type="match status" value="2"/>
</dbReference>
<evidence type="ECO:0000256" key="12">
    <source>
        <dbReference type="ARBA" id="ARBA00022840"/>
    </source>
</evidence>
<comment type="function">
    <text evidence="20">Key enzyme involved in DNA replication and DNA repair. Involved in Okazaki fragments processing by cleaving long flaps that escape FEN1: flaps that are longer than 27 nucleotides are coated by replication protein A complex (RPA), leading to recruit DNA2 which cleaves the flap until it is too short to bind RPA and becomes a substrate for FEN1. Also involved in 5'-end resection of DNA during double-strand break (DSB) repair by mediating the cleavage of 5'-ssDNA.</text>
</comment>
<evidence type="ECO:0000256" key="1">
    <source>
        <dbReference type="ARBA" id="ARBA00001966"/>
    </source>
</evidence>
<feature type="domain" description="DNA2/NAM7 helicase helicase" evidence="23">
    <location>
        <begin position="751"/>
        <end position="849"/>
    </location>
</feature>
<feature type="domain" description="DNA2/NAM7 helicase helicase" evidence="23">
    <location>
        <begin position="861"/>
        <end position="918"/>
    </location>
</feature>
<dbReference type="EC" id="3.6.4.12" evidence="20"/>
<dbReference type="InterPro" id="IPR041679">
    <property type="entry name" value="DNA2/NAM7-like_C"/>
</dbReference>
<dbReference type="PANTHER" id="PTHR10887">
    <property type="entry name" value="DNA2/NAM7 HELICASE FAMILY"/>
    <property type="match status" value="1"/>
</dbReference>
<dbReference type="GO" id="GO:0005694">
    <property type="term" value="C:chromosome"/>
    <property type="evidence" value="ECO:0007669"/>
    <property type="project" value="UniProtKB-SubCell"/>
</dbReference>
<dbReference type="InterPro" id="IPR026851">
    <property type="entry name" value="Dna2/JHS1_DEXXQ-box"/>
</dbReference>
<comment type="catalytic activity">
    <reaction evidence="19 20">
        <text>ATP + H2O = ADP + phosphate + H(+)</text>
        <dbReference type="Rhea" id="RHEA:13065"/>
        <dbReference type="ChEBI" id="CHEBI:15377"/>
        <dbReference type="ChEBI" id="CHEBI:15378"/>
        <dbReference type="ChEBI" id="CHEBI:30616"/>
        <dbReference type="ChEBI" id="CHEBI:43474"/>
        <dbReference type="ChEBI" id="CHEBI:456216"/>
        <dbReference type="EC" id="3.6.4.12"/>
    </reaction>
</comment>
<dbReference type="Pfam" id="PF13087">
    <property type="entry name" value="AAA_12"/>
    <property type="match status" value="1"/>
</dbReference>
<dbReference type="GO" id="GO:0071932">
    <property type="term" value="P:replication fork reversal"/>
    <property type="evidence" value="ECO:0007669"/>
    <property type="project" value="TreeGrafter"/>
</dbReference>
<evidence type="ECO:0000256" key="8">
    <source>
        <dbReference type="ARBA" id="ARBA00022759"/>
    </source>
</evidence>
<comment type="caution">
    <text evidence="25">The sequence shown here is derived from an EMBL/GenBank/DDBJ whole genome shotgun (WGS) entry which is preliminary data.</text>
</comment>
<keyword evidence="17 20" id="KW-0539">Nucleus</keyword>
<keyword evidence="26" id="KW-1185">Reference proteome</keyword>
<keyword evidence="14 20" id="KW-0411">Iron-sulfur</keyword>
<dbReference type="GO" id="GO:0006281">
    <property type="term" value="P:DNA repair"/>
    <property type="evidence" value="ECO:0007669"/>
    <property type="project" value="UniProtKB-KW"/>
</dbReference>
<keyword evidence="10 20" id="KW-0378">Hydrolase</keyword>
<dbReference type="EC" id="3.1.-.-" evidence="20"/>
<dbReference type="GO" id="GO:0017116">
    <property type="term" value="F:single-stranded DNA helicase activity"/>
    <property type="evidence" value="ECO:0007669"/>
    <property type="project" value="UniProtKB-UniRule"/>
</dbReference>
<dbReference type="EMBL" id="JANAWD010000512">
    <property type="protein sequence ID" value="KAJ3478423.1"/>
    <property type="molecule type" value="Genomic_DNA"/>
</dbReference>
<evidence type="ECO:0000256" key="2">
    <source>
        <dbReference type="ARBA" id="ARBA00007913"/>
    </source>
</evidence>
<feature type="region of interest" description="Disordered" evidence="21">
    <location>
        <begin position="24"/>
        <end position="76"/>
    </location>
</feature>
<evidence type="ECO:0000256" key="3">
    <source>
        <dbReference type="ARBA" id="ARBA00022485"/>
    </source>
</evidence>
<sequence length="1228" mass="137332">MSTQRSFQEDDTAFMDDLLAGIDASFFDGTPSSPDPPPKSSSYNPRHAGLLRTPTKPRHARTLPNSPCNRKSSPCKHKLVESQENLKDLLDGAEEWDWDDDMASDAGTPKKEIKFVKGPTRASDAAKVNATRCVVLNVSESTVHGHYQKTLIVQTVPNNERKCVILQDNWYDTGVKAGDIVNILGSFSYPATTSSHSPLPTIFISSKANLLIHHPDILITATALSNAPQCRRKPLLSNLVRSSSDVSPALIWGNILHEVMQTCLSEGRWEEEWIDQKIHNSVSRSLGELLRVNIGVDQAKREIKARAKGLQPFAKKYMSDRPKDEAIVTNTRAKDGQASILAITNLYDVEEDIWSPTYGMKGKLDASVHAIFTEKGGDNPFTKALTAGTTTSYPVPLEIKTGRAVAGMEHRAQTMLYTLLMGERYKTEVPSGLLFYTQSDEVVRVPAVRNEIRALLMARNDVAGYMMRRIKTKSSKPKDSGSEVKAPPPEEPAIEEPFLPPTLDDGRLCGRCFVADVFEDVKDSGSEIVDMYNLKTSHLTPAQCEFFKKWEALISLEEQDLVRFRKELWTMGAKEREEKGRCFSSMVMDDSFQVPSNTLKAALKKDGSISRFTYRFKKADTGGSSLLNGHMSVGDAVTISVEPDLLAFSRGFITELTPQQVVVVVDHAVDLDKLRRHQRLDSIARVLFRLDKDELSSGMGRIRDNLAQLFYVDGDTKRLELVVDLRPPVFQQWQGPIVPAHERVAQTVARLNHNQQEAMRKVLSAEDYALILGMPGTGKTTVIAAIISALVCIGKSVLLTSYTHSAVDNILLKLKDDADYGILRLGNLDKIHPDVYEFTLSTRKQARSLEELELQVMGPPVVATTSLSIDHPLFSQRKFDYCIVDEASQVTLPTCLGPLRYADKFILVGDHFQLPPLVRNPDARKGGLEVSLFRRLSEAHPAAVIDLTDQYRMNEDIMLLSNKLIYGDRLRCGSADVAKRALSIPQRSFLNVLHTKSVCQRESCWLEHLLKESCKAVFVDTDKVPALDSRVGDLVQNVTEARLVYQVTECLIRCGIDEKEIGVISLYRQQNKLLSYLLQKRTGVEILTADRSQGRDKDCIIISMVRSNGLGQLGDLVRDWRRMNVSFTRARSKLIIFGSRSTLKAAPLLEDFFKLMDERNWIYALPPGADNVHELFSRTYPKRAAEDCPDLFSSQEPRPAKKLRTPAASEETIMKGRHILKDLFNGCK</sequence>
<keyword evidence="18 20" id="KW-0511">Multifunctional enzyme</keyword>
<evidence type="ECO:0000259" key="23">
    <source>
        <dbReference type="Pfam" id="PF13086"/>
    </source>
</evidence>
<accession>A0AAD5V029</accession>
<keyword evidence="4 20" id="KW-0235">DNA replication</keyword>
<keyword evidence="13 20" id="KW-0408">Iron</keyword>
<dbReference type="FunFam" id="3.40.50.300:FF:000789">
    <property type="entry name" value="DNA replication ATP-dependent helicase/nuclease DNA2"/>
    <property type="match status" value="1"/>
</dbReference>
<dbReference type="InterPro" id="IPR041677">
    <property type="entry name" value="DNA2/NAM7_AAA_11"/>
</dbReference>
<dbReference type="GO" id="GO:0017108">
    <property type="term" value="F:5'-flap endonuclease activity"/>
    <property type="evidence" value="ECO:0007669"/>
    <property type="project" value="UniProtKB-UniRule"/>
</dbReference>
<dbReference type="InterPro" id="IPR045055">
    <property type="entry name" value="DNA2/NAM7-like"/>
</dbReference>
<organism evidence="25 26">
    <name type="scientific">Meripilus lineatus</name>
    <dbReference type="NCBI Taxonomy" id="2056292"/>
    <lineage>
        <taxon>Eukaryota</taxon>
        <taxon>Fungi</taxon>
        <taxon>Dikarya</taxon>
        <taxon>Basidiomycota</taxon>
        <taxon>Agaricomycotina</taxon>
        <taxon>Agaricomycetes</taxon>
        <taxon>Polyporales</taxon>
        <taxon>Meripilaceae</taxon>
        <taxon>Meripilus</taxon>
    </lineage>
</organism>
<dbReference type="Proteomes" id="UP001212997">
    <property type="component" value="Unassembled WGS sequence"/>
</dbReference>
<feature type="domain" description="DNA2/NAM7 helicase-like C-terminal" evidence="24">
    <location>
        <begin position="928"/>
        <end position="1140"/>
    </location>
</feature>
<reference evidence="25" key="1">
    <citation type="submission" date="2022-07" db="EMBL/GenBank/DDBJ databases">
        <title>Genome Sequence of Physisporinus lineatus.</title>
        <authorList>
            <person name="Buettner E."/>
        </authorList>
    </citation>
    <scope>NUCLEOTIDE SEQUENCE</scope>
    <source>
        <strain evidence="25">VT162</strain>
    </source>
</reference>
<dbReference type="Gene3D" id="3.90.320.10">
    <property type="match status" value="1"/>
</dbReference>
<evidence type="ECO:0000256" key="4">
    <source>
        <dbReference type="ARBA" id="ARBA00022705"/>
    </source>
</evidence>
<dbReference type="FunFam" id="3.40.50.300:FF:001170">
    <property type="entry name" value="DNA replication helicase Dna2"/>
    <property type="match status" value="1"/>
</dbReference>
<dbReference type="AlphaFoldDB" id="A0AAD5V029"/>
<dbReference type="CDD" id="cd18041">
    <property type="entry name" value="DEXXQc_DNA2"/>
    <property type="match status" value="1"/>
</dbReference>
<evidence type="ECO:0000259" key="24">
    <source>
        <dbReference type="Pfam" id="PF13087"/>
    </source>
</evidence>
<dbReference type="GO" id="GO:0005737">
    <property type="term" value="C:cytoplasm"/>
    <property type="evidence" value="ECO:0007669"/>
    <property type="project" value="TreeGrafter"/>
</dbReference>
<dbReference type="PANTHER" id="PTHR10887:SF433">
    <property type="entry name" value="DNA REPLICATION ATP-DEPENDENT HELICASE_NUCLEASE DNA2"/>
    <property type="match status" value="1"/>
</dbReference>
<evidence type="ECO:0000256" key="17">
    <source>
        <dbReference type="ARBA" id="ARBA00023242"/>
    </source>
</evidence>
<dbReference type="GO" id="GO:0003677">
    <property type="term" value="F:DNA binding"/>
    <property type="evidence" value="ECO:0007669"/>
    <property type="project" value="UniProtKB-UniRule"/>
</dbReference>
<evidence type="ECO:0000313" key="25">
    <source>
        <dbReference type="EMBL" id="KAJ3478423.1"/>
    </source>
</evidence>
<evidence type="ECO:0000256" key="21">
    <source>
        <dbReference type="SAM" id="MobiDB-lite"/>
    </source>
</evidence>
<dbReference type="InterPro" id="IPR047187">
    <property type="entry name" value="SF1_C_Upf1"/>
</dbReference>
<keyword evidence="3 20" id="KW-0004">4Fe-4S</keyword>
<dbReference type="Pfam" id="PF13086">
    <property type="entry name" value="AAA_11"/>
    <property type="match status" value="2"/>
</dbReference>
<dbReference type="SUPFAM" id="SSF52540">
    <property type="entry name" value="P-loop containing nucleoside triphosphate hydrolases"/>
    <property type="match status" value="1"/>
</dbReference>
<keyword evidence="9 20" id="KW-0227">DNA damage</keyword>
<keyword evidence="8" id="KW-0255">Endonuclease</keyword>